<protein>
    <submittedName>
        <fullName evidence="1">Uncharacterized protein</fullName>
    </submittedName>
</protein>
<accession>A0AAU8CTE0</accession>
<proteinExistence type="predicted"/>
<organism evidence="1">
    <name type="scientific">Mesorhizobium sp. WSM2240</name>
    <dbReference type="NCBI Taxonomy" id="3228851"/>
    <lineage>
        <taxon>Bacteria</taxon>
        <taxon>Pseudomonadati</taxon>
        <taxon>Pseudomonadota</taxon>
        <taxon>Alphaproteobacteria</taxon>
        <taxon>Hyphomicrobiales</taxon>
        <taxon>Phyllobacteriaceae</taxon>
        <taxon>Mesorhizobium</taxon>
    </lineage>
</organism>
<dbReference type="AlphaFoldDB" id="A0AAU8CTE0"/>
<dbReference type="EMBL" id="CP159253">
    <property type="protein sequence ID" value="XCG49840.1"/>
    <property type="molecule type" value="Genomic_DNA"/>
</dbReference>
<evidence type="ECO:0000313" key="1">
    <source>
        <dbReference type="EMBL" id="XCG49840.1"/>
    </source>
</evidence>
<dbReference type="RefSeq" id="WP_353642630.1">
    <property type="nucleotide sequence ID" value="NZ_CP159253.1"/>
</dbReference>
<gene>
    <name evidence="1" type="ORF">ABVK50_04660</name>
</gene>
<reference evidence="1" key="1">
    <citation type="submission" date="2024-06" db="EMBL/GenBank/DDBJ databases">
        <title>Mesorhizobium karijinii sp. nov., a symbiont of the iconic Swainsona formosa from arid Australia.</title>
        <authorList>
            <person name="Hill Y.J."/>
            <person name="Watkin E.L.J."/>
            <person name="O'Hara G.W."/>
            <person name="Terpolilli J."/>
            <person name="Tye M.L."/>
            <person name="Kohlmeier M.G."/>
        </authorList>
    </citation>
    <scope>NUCLEOTIDE SEQUENCE</scope>
    <source>
        <strain evidence="1">WSM2240</strain>
    </source>
</reference>
<dbReference type="Gene3D" id="3.40.50.1980">
    <property type="entry name" value="Nitrogenase molybdenum iron protein domain"/>
    <property type="match status" value="1"/>
</dbReference>
<sequence length="94" mass="10033">MTMDGGDRFAQAKQRLAAYGSLVGRLLASELDALRAAVKGKGKGLILMTSGPKVTAHDKDSRFGWVHFQLPPAVEDIDAVTNGEAISSEFLRAC</sequence>
<name>A0AAU8CTE0_9HYPH</name>